<evidence type="ECO:0000256" key="1">
    <source>
        <dbReference type="ARBA" id="ARBA00004429"/>
    </source>
</evidence>
<dbReference type="EMBL" id="JAYXHS010000001">
    <property type="protein sequence ID" value="MEC5385032.1"/>
    <property type="molecule type" value="Genomic_DNA"/>
</dbReference>
<comment type="subunit">
    <text evidence="9">The complex comprises the extracytoplasmic solute receptor protein and the two transmembrane proteins.</text>
</comment>
<organism evidence="11 12">
    <name type="scientific">Uliginosibacterium silvisoli</name>
    <dbReference type="NCBI Taxonomy" id="3114758"/>
    <lineage>
        <taxon>Bacteria</taxon>
        <taxon>Pseudomonadati</taxon>
        <taxon>Pseudomonadota</taxon>
        <taxon>Betaproteobacteria</taxon>
        <taxon>Rhodocyclales</taxon>
        <taxon>Zoogloeaceae</taxon>
        <taxon>Uliginosibacterium</taxon>
    </lineage>
</organism>
<dbReference type="PANTHER" id="PTHR35011:SF2">
    <property type="entry name" value="2,3-DIKETO-L-GULONATE TRAP TRANSPORTER SMALL PERMEASE PROTEIN YIAM"/>
    <property type="match status" value="1"/>
</dbReference>
<feature type="transmembrane region" description="Helical" evidence="9">
    <location>
        <begin position="127"/>
        <end position="149"/>
    </location>
</feature>
<evidence type="ECO:0000313" key="11">
    <source>
        <dbReference type="EMBL" id="MEC5385032.1"/>
    </source>
</evidence>
<proteinExistence type="inferred from homology"/>
<evidence type="ECO:0000256" key="5">
    <source>
        <dbReference type="ARBA" id="ARBA00022692"/>
    </source>
</evidence>
<dbReference type="InterPro" id="IPR007387">
    <property type="entry name" value="TRAP_DctQ"/>
</dbReference>
<protein>
    <recommendedName>
        <fullName evidence="9">TRAP transporter small permease protein</fullName>
    </recommendedName>
</protein>
<keyword evidence="6 9" id="KW-1133">Transmembrane helix</keyword>
<evidence type="ECO:0000256" key="7">
    <source>
        <dbReference type="ARBA" id="ARBA00023136"/>
    </source>
</evidence>
<comment type="function">
    <text evidence="9">Part of the tripartite ATP-independent periplasmic (TRAP) transport system.</text>
</comment>
<accession>A0ABU6K021</accession>
<gene>
    <name evidence="11" type="ORF">VVD49_04815</name>
</gene>
<dbReference type="Pfam" id="PF04290">
    <property type="entry name" value="DctQ"/>
    <property type="match status" value="1"/>
</dbReference>
<evidence type="ECO:0000256" key="9">
    <source>
        <dbReference type="RuleBase" id="RU369079"/>
    </source>
</evidence>
<keyword evidence="2 9" id="KW-0813">Transport</keyword>
<keyword evidence="7 9" id="KW-0472">Membrane</keyword>
<evidence type="ECO:0000256" key="2">
    <source>
        <dbReference type="ARBA" id="ARBA00022448"/>
    </source>
</evidence>
<feature type="transmembrane region" description="Helical" evidence="9">
    <location>
        <begin position="51"/>
        <end position="69"/>
    </location>
</feature>
<evidence type="ECO:0000256" key="3">
    <source>
        <dbReference type="ARBA" id="ARBA00022475"/>
    </source>
</evidence>
<keyword evidence="4 9" id="KW-0997">Cell inner membrane</keyword>
<feature type="transmembrane region" description="Helical" evidence="9">
    <location>
        <begin position="90"/>
        <end position="107"/>
    </location>
</feature>
<keyword evidence="12" id="KW-1185">Reference proteome</keyword>
<comment type="caution">
    <text evidence="11">The sequence shown here is derived from an EMBL/GenBank/DDBJ whole genome shotgun (WGS) entry which is preliminary data.</text>
</comment>
<dbReference type="InterPro" id="IPR055348">
    <property type="entry name" value="DctQ"/>
</dbReference>
<reference evidence="11 12" key="1">
    <citation type="submission" date="2024-01" db="EMBL/GenBank/DDBJ databases">
        <title>Uliginosibacterium soil sp. nov.</title>
        <authorList>
            <person name="Lv Y."/>
        </authorList>
    </citation>
    <scope>NUCLEOTIDE SEQUENCE [LARGE SCALE GENOMIC DNA]</scope>
    <source>
        <strain evidence="11 12">H3</strain>
    </source>
</reference>
<comment type="subcellular location">
    <subcellularLocation>
        <location evidence="1 9">Cell inner membrane</location>
        <topology evidence="1 9">Multi-pass membrane protein</topology>
    </subcellularLocation>
</comment>
<feature type="transmembrane region" description="Helical" evidence="9">
    <location>
        <begin position="21"/>
        <end position="39"/>
    </location>
</feature>
<feature type="domain" description="Tripartite ATP-independent periplasmic transporters DctQ component" evidence="10">
    <location>
        <begin position="27"/>
        <end position="151"/>
    </location>
</feature>
<evidence type="ECO:0000259" key="10">
    <source>
        <dbReference type="Pfam" id="PF04290"/>
    </source>
</evidence>
<evidence type="ECO:0000256" key="4">
    <source>
        <dbReference type="ARBA" id="ARBA00022519"/>
    </source>
</evidence>
<evidence type="ECO:0000313" key="12">
    <source>
        <dbReference type="Proteomes" id="UP001331561"/>
    </source>
</evidence>
<evidence type="ECO:0000256" key="6">
    <source>
        <dbReference type="ARBA" id="ARBA00022989"/>
    </source>
</evidence>
<dbReference type="PANTHER" id="PTHR35011">
    <property type="entry name" value="2,3-DIKETO-L-GULONATE TRAP TRANSPORTER SMALL PERMEASE PROTEIN YIAM"/>
    <property type="match status" value="1"/>
</dbReference>
<comment type="similarity">
    <text evidence="8 9">Belongs to the TRAP transporter small permease family.</text>
</comment>
<dbReference type="Proteomes" id="UP001331561">
    <property type="component" value="Unassembled WGS sequence"/>
</dbReference>
<keyword evidence="3" id="KW-1003">Cell membrane</keyword>
<evidence type="ECO:0000256" key="8">
    <source>
        <dbReference type="ARBA" id="ARBA00038436"/>
    </source>
</evidence>
<sequence>MTHTHDAPKHWGRTLIEASMAFSLGLMVLAVFVNVVLRYGFDTGIAFYEELSRLLFVWLVCIGAVLASAEGKHLGFDMLVARMSGKTLKTFTFIAQLLSVYCLLLVVKGSWEQVKAGLHSFSTVIGYPLALAAAGTLVMAIGMLVVLALQMSGRMQVVHHETDVGVE</sequence>
<dbReference type="RefSeq" id="WP_327597996.1">
    <property type="nucleotide sequence ID" value="NZ_JAYXHS010000001.1"/>
</dbReference>
<name>A0ABU6K021_9RHOO</name>
<keyword evidence="5 9" id="KW-0812">Transmembrane</keyword>